<dbReference type="AlphaFoldDB" id="A0AA40BDK6"/>
<evidence type="ECO:0000313" key="4">
    <source>
        <dbReference type="Proteomes" id="UP001172102"/>
    </source>
</evidence>
<dbReference type="GO" id="GO:0050661">
    <property type="term" value="F:NADP binding"/>
    <property type="evidence" value="ECO:0007669"/>
    <property type="project" value="InterPro"/>
</dbReference>
<dbReference type="PANTHER" id="PTHR43303:SF4">
    <property type="entry name" value="NADPH DEHYDROGENASE C23G7.10C-RELATED"/>
    <property type="match status" value="1"/>
</dbReference>
<accession>A0AA40BDK6</accession>
<dbReference type="GO" id="GO:0010181">
    <property type="term" value="F:FMN binding"/>
    <property type="evidence" value="ECO:0007669"/>
    <property type="project" value="InterPro"/>
</dbReference>
<sequence length="178" mass="19177">MFTIIIRTTGATPPANHPPPPPSEIYNTAVPSTPYFTPEQIPPLRHRHRTTSGELTLKLSQPLAIRGVRFQNRIAVSPVCQYSAVKGFVTPWHLTHLGGIAQRGSGLTIIEVTAVQFLVAGVQRMLPFLHSWGLTSLTGAAFDGENTIPTPPGRSIELLNGSVGPVAIIKDLYAGINK</sequence>
<protein>
    <submittedName>
        <fullName evidence="3">Uncharacterized protein</fullName>
    </submittedName>
</protein>
<dbReference type="Gene3D" id="3.20.20.70">
    <property type="entry name" value="Aldolase class I"/>
    <property type="match status" value="1"/>
</dbReference>
<comment type="cofactor">
    <cofactor evidence="1">
        <name>FMN</name>
        <dbReference type="ChEBI" id="CHEBI:58210"/>
    </cofactor>
</comment>
<organism evidence="3 4">
    <name type="scientific">Lasiosphaeris hirsuta</name>
    <dbReference type="NCBI Taxonomy" id="260670"/>
    <lineage>
        <taxon>Eukaryota</taxon>
        <taxon>Fungi</taxon>
        <taxon>Dikarya</taxon>
        <taxon>Ascomycota</taxon>
        <taxon>Pezizomycotina</taxon>
        <taxon>Sordariomycetes</taxon>
        <taxon>Sordariomycetidae</taxon>
        <taxon>Sordariales</taxon>
        <taxon>Lasiosphaeriaceae</taxon>
        <taxon>Lasiosphaeris</taxon>
    </lineage>
</organism>
<gene>
    <name evidence="3" type="ORF">B0H67DRAFT_549870</name>
</gene>
<evidence type="ECO:0000256" key="1">
    <source>
        <dbReference type="ARBA" id="ARBA00001917"/>
    </source>
</evidence>
<keyword evidence="4" id="KW-1185">Reference proteome</keyword>
<dbReference type="EMBL" id="JAUKUA010000001">
    <property type="protein sequence ID" value="KAK0732272.1"/>
    <property type="molecule type" value="Genomic_DNA"/>
</dbReference>
<evidence type="ECO:0000256" key="2">
    <source>
        <dbReference type="SAM" id="MobiDB-lite"/>
    </source>
</evidence>
<dbReference type="SUPFAM" id="SSF51395">
    <property type="entry name" value="FMN-linked oxidoreductases"/>
    <property type="match status" value="1"/>
</dbReference>
<dbReference type="GO" id="GO:0003959">
    <property type="term" value="F:NADPH dehydrogenase activity"/>
    <property type="evidence" value="ECO:0007669"/>
    <property type="project" value="InterPro"/>
</dbReference>
<reference evidence="3" key="1">
    <citation type="submission" date="2023-06" db="EMBL/GenBank/DDBJ databases">
        <title>Genome-scale phylogeny and comparative genomics of the fungal order Sordariales.</title>
        <authorList>
            <consortium name="Lawrence Berkeley National Laboratory"/>
            <person name="Hensen N."/>
            <person name="Bonometti L."/>
            <person name="Westerberg I."/>
            <person name="Brannstrom I.O."/>
            <person name="Guillou S."/>
            <person name="Cros-Aarteil S."/>
            <person name="Calhoun S."/>
            <person name="Haridas S."/>
            <person name="Kuo A."/>
            <person name="Mondo S."/>
            <person name="Pangilinan J."/>
            <person name="Riley R."/>
            <person name="Labutti K."/>
            <person name="Andreopoulos B."/>
            <person name="Lipzen A."/>
            <person name="Chen C."/>
            <person name="Yanf M."/>
            <person name="Daum C."/>
            <person name="Ng V."/>
            <person name="Clum A."/>
            <person name="Steindorff A."/>
            <person name="Ohm R."/>
            <person name="Martin F."/>
            <person name="Silar P."/>
            <person name="Natvig D."/>
            <person name="Lalanne C."/>
            <person name="Gautier V."/>
            <person name="Ament-Velasquez S.L."/>
            <person name="Kruys A."/>
            <person name="Hutchinson M.I."/>
            <person name="Powell A.J."/>
            <person name="Barry K."/>
            <person name="Miller A.N."/>
            <person name="Grigoriev I.V."/>
            <person name="Debuchy R."/>
            <person name="Gladieux P."/>
            <person name="Thoren M.H."/>
            <person name="Johannesson H."/>
        </authorList>
    </citation>
    <scope>NUCLEOTIDE SEQUENCE</scope>
    <source>
        <strain evidence="3">SMH4607-1</strain>
    </source>
</reference>
<feature type="region of interest" description="Disordered" evidence="2">
    <location>
        <begin position="7"/>
        <end position="26"/>
    </location>
</feature>
<name>A0AA40BDK6_9PEZI</name>
<dbReference type="PANTHER" id="PTHR43303">
    <property type="entry name" value="NADPH DEHYDROGENASE C23G7.10C-RELATED"/>
    <property type="match status" value="1"/>
</dbReference>
<proteinExistence type="predicted"/>
<evidence type="ECO:0000313" key="3">
    <source>
        <dbReference type="EMBL" id="KAK0732272.1"/>
    </source>
</evidence>
<dbReference type="Proteomes" id="UP001172102">
    <property type="component" value="Unassembled WGS sequence"/>
</dbReference>
<dbReference type="InterPro" id="IPR044152">
    <property type="entry name" value="YqjM-like"/>
</dbReference>
<dbReference type="InterPro" id="IPR013785">
    <property type="entry name" value="Aldolase_TIM"/>
</dbReference>
<comment type="caution">
    <text evidence="3">The sequence shown here is derived from an EMBL/GenBank/DDBJ whole genome shotgun (WGS) entry which is preliminary data.</text>
</comment>